<feature type="region of interest" description="Disordered" evidence="1">
    <location>
        <begin position="1"/>
        <end position="50"/>
    </location>
</feature>
<dbReference type="KEGG" id="sste:SAMEA4384403_0343"/>
<protein>
    <submittedName>
        <fullName evidence="2">Uncharacterized protein</fullName>
    </submittedName>
</protein>
<dbReference type="Proteomes" id="UP000242084">
    <property type="component" value="Chromosome 1"/>
</dbReference>
<dbReference type="GeneID" id="86198085"/>
<dbReference type="AlphaFoldDB" id="A0A239YF56"/>
<evidence type="ECO:0000256" key="1">
    <source>
        <dbReference type="SAM" id="MobiDB-lite"/>
    </source>
</evidence>
<keyword evidence="3" id="KW-1185">Reference proteome</keyword>
<accession>A0A239YF56</accession>
<reference evidence="2 3" key="1">
    <citation type="submission" date="2017-06" db="EMBL/GenBank/DDBJ databases">
        <authorList>
            <consortium name="Pathogen Informatics"/>
        </authorList>
    </citation>
    <scope>NUCLEOTIDE SEQUENCE [LARGE SCALE GENOMIC DNA]</scope>
    <source>
        <strain evidence="2 3">NCTC13839</strain>
    </source>
</reference>
<proteinExistence type="predicted"/>
<name>A0A239YF56_9STAP</name>
<evidence type="ECO:0000313" key="3">
    <source>
        <dbReference type="Proteomes" id="UP000242084"/>
    </source>
</evidence>
<dbReference type="RefSeq" id="WP_169711986.1">
    <property type="nucleotide sequence ID" value="NZ_BMDM01000007.1"/>
</dbReference>
<gene>
    <name evidence="2" type="ORF">SAMEA4384403_00343</name>
</gene>
<evidence type="ECO:0000313" key="2">
    <source>
        <dbReference type="EMBL" id="SNV57477.1"/>
    </source>
</evidence>
<dbReference type="EMBL" id="LT906462">
    <property type="protein sequence ID" value="SNV57477.1"/>
    <property type="molecule type" value="Genomic_DNA"/>
</dbReference>
<organism evidence="2 3">
    <name type="scientific">Mammaliicoccus stepanovicii</name>
    <dbReference type="NCBI Taxonomy" id="643214"/>
    <lineage>
        <taxon>Bacteria</taxon>
        <taxon>Bacillati</taxon>
        <taxon>Bacillota</taxon>
        <taxon>Bacilli</taxon>
        <taxon>Bacillales</taxon>
        <taxon>Staphylococcaceae</taxon>
        <taxon>Mammaliicoccus</taxon>
    </lineage>
</organism>
<sequence length="50" mass="5634">MSLGDKFNDAKDKAVEKGKDHVNENKDEYTEKGKDFAKDKGEDLKGKFGK</sequence>